<evidence type="ECO:0000259" key="1">
    <source>
        <dbReference type="PROSITE" id="PS50835"/>
    </source>
</evidence>
<dbReference type="InterPro" id="IPR036179">
    <property type="entry name" value="Ig-like_dom_sf"/>
</dbReference>
<dbReference type="InterPro" id="IPR003599">
    <property type="entry name" value="Ig_sub"/>
</dbReference>
<dbReference type="Pfam" id="PF00047">
    <property type="entry name" value="ig"/>
    <property type="match status" value="1"/>
</dbReference>
<proteinExistence type="predicted"/>
<dbReference type="SUPFAM" id="SSF48726">
    <property type="entry name" value="Immunoglobulin"/>
    <property type="match status" value="1"/>
</dbReference>
<dbReference type="PROSITE" id="PS50835">
    <property type="entry name" value="IG_LIKE"/>
    <property type="match status" value="1"/>
</dbReference>
<protein>
    <recommendedName>
        <fullName evidence="1">Ig-like domain-containing protein</fullName>
    </recommendedName>
</protein>
<dbReference type="Gene3D" id="2.60.40.10">
    <property type="entry name" value="Immunoglobulins"/>
    <property type="match status" value="1"/>
</dbReference>
<dbReference type="STRING" id="6185.A0A095AWJ7"/>
<accession>A0A095AWJ7</accession>
<sequence length="661" mass="77131">MIISSDYSKHPENNIDKVYIEIYSNLKTMFTSSIEHSMIFIENRPIQLGCFCEKINVPIHVNYEYTFFIQMSNNTNPNDTLFNISSLSTIQQLNTHSHNTVLSSEIPSKLMILHHQLKYHIIEFVPHRKFHKGRIYCQILIRMKNDTINKIDSMITEASSVTSLRSWRKQIYDVHNDIEDDSVDDPVMISSMGHIDLNIHSSSVGFDSQSANRFIIQAEKPFVHSNSHVYGILGKSVNLICNVISFPELNFTYPVWLHNGEYITIEDSYSSNNDIMTMNSTIENSQFPIILTQNFISKYKIIHRKYSVGWIITLQINNLDLNDEGVYQCTFSNLMGSSSYEINLYLNCKYNHKTVGYFAAVDLSEVIQNSLIDDDHFNVINNKEMNQSLNQPNLNDRVVPINLLDDYVTSNRILHGQQSSLHETFCCEYKNNTCQHQLNNNFNIQSESNCSTCSNRKLLILPNQTNNDHDSYVYDCYELKQYPSQSITNSIYDSNNPNCTIKCLYNKFNDESILQNDNHNNRDEKSFNSNQTPLLNPIYTSEICLNELMSNSMINNPYSSYFKYHAKSYPIQRSYDTFPHNCMLYSNRINENIHLFNKQQQQQQENCIHCILKCDNSVLVPELNETISYYHDNNNSINKNECQYYLLDRMNRLCKYDHFNE</sequence>
<name>A0A095AWJ7_SCHHA</name>
<reference evidence="2" key="1">
    <citation type="journal article" date="2012" name="Nat. Genet.">
        <title>Whole-genome sequence of Schistosoma haematobium.</title>
        <authorList>
            <person name="Young N.D."/>
            <person name="Jex A.R."/>
            <person name="Li B."/>
            <person name="Liu S."/>
            <person name="Yang L."/>
            <person name="Xiong Z."/>
            <person name="Li Y."/>
            <person name="Cantacessi C."/>
            <person name="Hall R.S."/>
            <person name="Xu X."/>
            <person name="Chen F."/>
            <person name="Wu X."/>
            <person name="Zerlotini A."/>
            <person name="Oliveira G."/>
            <person name="Hofmann A."/>
            <person name="Zhang G."/>
            <person name="Fang X."/>
            <person name="Kang Y."/>
            <person name="Campbell B.E."/>
            <person name="Loukas A."/>
            <person name="Ranganathan S."/>
            <person name="Rollinson D."/>
            <person name="Rinaldi G."/>
            <person name="Brindley P.J."/>
            <person name="Yang H."/>
            <person name="Wang J."/>
            <person name="Wang J."/>
            <person name="Gasser R.B."/>
        </authorList>
    </citation>
    <scope>NUCLEOTIDE SEQUENCE [LARGE SCALE GENOMIC DNA]</scope>
</reference>
<feature type="domain" description="Ig-like" evidence="1">
    <location>
        <begin position="221"/>
        <end position="347"/>
    </location>
</feature>
<gene>
    <name evidence="2" type="ORF">MS3_07430</name>
</gene>
<dbReference type="SMART" id="SM00409">
    <property type="entry name" value="IG"/>
    <property type="match status" value="1"/>
</dbReference>
<dbReference type="InterPro" id="IPR013783">
    <property type="entry name" value="Ig-like_fold"/>
</dbReference>
<dbReference type="InterPro" id="IPR007110">
    <property type="entry name" value="Ig-like_dom"/>
</dbReference>
<evidence type="ECO:0000313" key="2">
    <source>
        <dbReference type="EMBL" id="KGB39021.1"/>
    </source>
</evidence>
<dbReference type="EMBL" id="KL251118">
    <property type="protein sequence ID" value="KGB39021.1"/>
    <property type="molecule type" value="Genomic_DNA"/>
</dbReference>
<dbReference type="AlphaFoldDB" id="A0A095AWJ7"/>
<organism evidence="2">
    <name type="scientific">Schistosoma haematobium</name>
    <name type="common">Blood fluke</name>
    <dbReference type="NCBI Taxonomy" id="6185"/>
    <lineage>
        <taxon>Eukaryota</taxon>
        <taxon>Metazoa</taxon>
        <taxon>Spiralia</taxon>
        <taxon>Lophotrochozoa</taxon>
        <taxon>Platyhelminthes</taxon>
        <taxon>Trematoda</taxon>
        <taxon>Digenea</taxon>
        <taxon>Strigeidida</taxon>
        <taxon>Schistosomatoidea</taxon>
        <taxon>Schistosomatidae</taxon>
        <taxon>Schistosoma</taxon>
    </lineage>
</organism>
<dbReference type="InterPro" id="IPR013151">
    <property type="entry name" value="Immunoglobulin_dom"/>
</dbReference>